<keyword evidence="3 16" id="KW-0813">Transport</keyword>
<keyword evidence="6" id="KW-0029">Amino-acid transport</keyword>
<evidence type="ECO:0000256" key="8">
    <source>
        <dbReference type="ARBA" id="ARBA00023053"/>
    </source>
</evidence>
<feature type="transmembrane region" description="Helical" evidence="17">
    <location>
        <begin position="210"/>
        <end position="231"/>
    </location>
</feature>
<keyword evidence="19" id="KW-1185">Reference proteome</keyword>
<keyword evidence="4 16" id="KW-0812">Transmembrane</keyword>
<evidence type="ECO:0000313" key="18">
    <source>
        <dbReference type="EnsemblMetazoa" id="SMAR011531-PA"/>
    </source>
</evidence>
<evidence type="ECO:0000256" key="16">
    <source>
        <dbReference type="RuleBase" id="RU003732"/>
    </source>
</evidence>
<feature type="transmembrane region" description="Helical" evidence="17">
    <location>
        <begin position="379"/>
        <end position="407"/>
    </location>
</feature>
<dbReference type="Proteomes" id="UP000014500">
    <property type="component" value="Unassembled WGS sequence"/>
</dbReference>
<comment type="similarity">
    <text evidence="2 16">Belongs to the sodium:neurotransmitter symporter (SNF) (TC 2.A.22) family.</text>
</comment>
<evidence type="ECO:0000256" key="5">
    <source>
        <dbReference type="ARBA" id="ARBA00022847"/>
    </source>
</evidence>
<organism evidence="18 19">
    <name type="scientific">Strigamia maritima</name>
    <name type="common">European centipede</name>
    <name type="synonym">Geophilus maritimus</name>
    <dbReference type="NCBI Taxonomy" id="126957"/>
    <lineage>
        <taxon>Eukaryota</taxon>
        <taxon>Metazoa</taxon>
        <taxon>Ecdysozoa</taxon>
        <taxon>Arthropoda</taxon>
        <taxon>Myriapoda</taxon>
        <taxon>Chilopoda</taxon>
        <taxon>Pleurostigmophora</taxon>
        <taxon>Geophilomorpha</taxon>
        <taxon>Linotaeniidae</taxon>
        <taxon>Strigamia</taxon>
    </lineage>
</organism>
<feature type="transmembrane region" description="Helical" evidence="17">
    <location>
        <begin position="243"/>
        <end position="270"/>
    </location>
</feature>
<proteinExistence type="inferred from homology"/>
<evidence type="ECO:0000256" key="17">
    <source>
        <dbReference type="SAM" id="Phobius"/>
    </source>
</evidence>
<dbReference type="PROSITE" id="PS00754">
    <property type="entry name" value="NA_NEUROTRAN_SYMP_2"/>
    <property type="match status" value="1"/>
</dbReference>
<reference evidence="18" key="2">
    <citation type="submission" date="2015-02" db="UniProtKB">
        <authorList>
            <consortium name="EnsemblMetazoa"/>
        </authorList>
    </citation>
    <scope>IDENTIFICATION</scope>
</reference>
<feature type="transmembrane region" description="Helical" evidence="17">
    <location>
        <begin position="36"/>
        <end position="55"/>
    </location>
</feature>
<dbReference type="GO" id="GO:0005283">
    <property type="term" value="F:amino acid:sodium symporter activity"/>
    <property type="evidence" value="ECO:0007669"/>
    <property type="project" value="TreeGrafter"/>
</dbReference>
<dbReference type="HOGENOM" id="CLU_006855_9_5_1"/>
<dbReference type="GO" id="GO:0089718">
    <property type="term" value="P:amino acid import across plasma membrane"/>
    <property type="evidence" value="ECO:0007669"/>
    <property type="project" value="TreeGrafter"/>
</dbReference>
<dbReference type="PANTHER" id="PTHR11616:SF321">
    <property type="entry name" value="SODIUM-DEPENDENT NUTRIENT AMINO ACID TRANSPORTER 1-RELATED"/>
    <property type="match status" value="1"/>
</dbReference>
<keyword evidence="5 16" id="KW-0769">Symport</keyword>
<keyword evidence="12" id="KW-0739">Sodium transport</keyword>
<feature type="binding site" evidence="14">
    <location>
        <position position="45"/>
    </location>
    <ligand>
        <name>Na(+)</name>
        <dbReference type="ChEBI" id="CHEBI:29101"/>
        <label>1</label>
    </ligand>
</feature>
<keyword evidence="11" id="KW-0325">Glycoprotein</keyword>
<protein>
    <recommendedName>
        <fullName evidence="16">Transporter</fullName>
    </recommendedName>
</protein>
<feature type="transmembrane region" description="Helical" evidence="17">
    <location>
        <begin position="419"/>
        <end position="437"/>
    </location>
</feature>
<keyword evidence="7 17" id="KW-1133">Transmembrane helix</keyword>
<evidence type="ECO:0000256" key="9">
    <source>
        <dbReference type="ARBA" id="ARBA00023065"/>
    </source>
</evidence>
<evidence type="ECO:0000256" key="1">
    <source>
        <dbReference type="ARBA" id="ARBA00004141"/>
    </source>
</evidence>
<feature type="transmembrane region" description="Helical" evidence="17">
    <location>
        <begin position="319"/>
        <end position="345"/>
    </location>
</feature>
<dbReference type="OMA" id="DYQMFLR"/>
<dbReference type="eggNOG" id="KOG3660">
    <property type="taxonomic scope" value="Eukaryota"/>
</dbReference>
<feature type="binding site" evidence="14">
    <location>
        <position position="49"/>
    </location>
    <ligand>
        <name>Na(+)</name>
        <dbReference type="ChEBI" id="CHEBI:29101"/>
        <label>2</label>
    </ligand>
</feature>
<comment type="subcellular location">
    <subcellularLocation>
        <location evidence="1">Membrane</location>
        <topology evidence="1">Multi-pass membrane protein</topology>
    </subcellularLocation>
</comment>
<dbReference type="PROSITE" id="PS00610">
    <property type="entry name" value="NA_NEUROTRAN_SYMP_1"/>
    <property type="match status" value="1"/>
</dbReference>
<dbReference type="EMBL" id="JH432065">
    <property type="status" value="NOT_ANNOTATED_CDS"/>
    <property type="molecule type" value="Genomic_DNA"/>
</dbReference>
<evidence type="ECO:0000256" key="7">
    <source>
        <dbReference type="ARBA" id="ARBA00022989"/>
    </source>
</evidence>
<evidence type="ECO:0000256" key="11">
    <source>
        <dbReference type="ARBA" id="ARBA00023180"/>
    </source>
</evidence>
<dbReference type="PANTHER" id="PTHR11616">
    <property type="entry name" value="SODIUM/CHLORIDE DEPENDENT TRANSPORTER"/>
    <property type="match status" value="1"/>
</dbReference>
<name>T1JCL7_STRMM</name>
<comment type="function">
    <text evidence="13">Unusual broad substrate spectrum amino acid:sodium cotransporter that promotes absorption of the D isomers of essential amino acids. Neutral amino acids are the preferred substrates, especially methionine and phenylalanine.</text>
</comment>
<evidence type="ECO:0000256" key="4">
    <source>
        <dbReference type="ARBA" id="ARBA00022692"/>
    </source>
</evidence>
<feature type="transmembrane region" description="Helical" evidence="17">
    <location>
        <begin position="490"/>
        <end position="511"/>
    </location>
</feature>
<evidence type="ECO:0000256" key="12">
    <source>
        <dbReference type="ARBA" id="ARBA00023201"/>
    </source>
</evidence>
<dbReference type="GO" id="GO:0046872">
    <property type="term" value="F:metal ion binding"/>
    <property type="evidence" value="ECO:0007669"/>
    <property type="project" value="UniProtKB-KW"/>
</dbReference>
<dbReference type="PRINTS" id="PR00176">
    <property type="entry name" value="NANEUSMPORT"/>
</dbReference>
<dbReference type="Pfam" id="PF00209">
    <property type="entry name" value="SNF"/>
    <property type="match status" value="1"/>
</dbReference>
<evidence type="ECO:0000256" key="2">
    <source>
        <dbReference type="ARBA" id="ARBA00006459"/>
    </source>
</evidence>
<dbReference type="EnsemblMetazoa" id="SMAR011531-RA">
    <property type="protein sequence ID" value="SMAR011531-PA"/>
    <property type="gene ID" value="SMAR011531"/>
</dbReference>
<dbReference type="GO" id="GO:0005886">
    <property type="term" value="C:plasma membrane"/>
    <property type="evidence" value="ECO:0007669"/>
    <property type="project" value="TreeGrafter"/>
</dbReference>
<evidence type="ECO:0000256" key="3">
    <source>
        <dbReference type="ARBA" id="ARBA00022448"/>
    </source>
</evidence>
<feature type="binding site" evidence="14">
    <location>
        <position position="391"/>
    </location>
    <ligand>
        <name>Na(+)</name>
        <dbReference type="ChEBI" id="CHEBI:29101"/>
        <label>1</label>
    </ligand>
</feature>
<feature type="transmembrane region" description="Helical" evidence="17">
    <location>
        <begin position="449"/>
        <end position="470"/>
    </location>
</feature>
<keyword evidence="10 17" id="KW-0472">Membrane</keyword>
<keyword evidence="9" id="KW-0406">Ion transport</keyword>
<feature type="transmembrane region" description="Helical" evidence="17">
    <location>
        <begin position="290"/>
        <end position="307"/>
    </location>
</feature>
<reference evidence="19" key="1">
    <citation type="submission" date="2011-05" db="EMBL/GenBank/DDBJ databases">
        <authorList>
            <person name="Richards S.R."/>
            <person name="Qu J."/>
            <person name="Jiang H."/>
            <person name="Jhangiani S.N."/>
            <person name="Agravi P."/>
            <person name="Goodspeed R."/>
            <person name="Gross S."/>
            <person name="Mandapat C."/>
            <person name="Jackson L."/>
            <person name="Mathew T."/>
            <person name="Pu L."/>
            <person name="Thornton R."/>
            <person name="Saada N."/>
            <person name="Wilczek-Boney K.B."/>
            <person name="Lee S."/>
            <person name="Kovar C."/>
            <person name="Wu Y."/>
            <person name="Scherer S.E."/>
            <person name="Worley K.C."/>
            <person name="Muzny D.M."/>
            <person name="Gibbs R."/>
        </authorList>
    </citation>
    <scope>NUCLEOTIDE SEQUENCE</scope>
    <source>
        <strain evidence="19">Brora</strain>
    </source>
</reference>
<keyword evidence="8 14" id="KW-0915">Sodium</keyword>
<feature type="binding site" evidence="14">
    <location>
        <position position="293"/>
    </location>
    <ligand>
        <name>Na(+)</name>
        <dbReference type="ChEBI" id="CHEBI:29101"/>
        <label>1</label>
    </ligand>
</feature>
<accession>T1JCL7</accession>
<feature type="transmembrane region" description="Helical" evidence="17">
    <location>
        <begin position="531"/>
        <end position="552"/>
    </location>
</feature>
<keyword evidence="15" id="KW-1015">Disulfide bond</keyword>
<evidence type="ECO:0000256" key="10">
    <source>
        <dbReference type="ARBA" id="ARBA00023136"/>
    </source>
</evidence>
<feature type="transmembrane region" description="Helical" evidence="17">
    <location>
        <begin position="61"/>
        <end position="81"/>
    </location>
</feature>
<evidence type="ECO:0000256" key="15">
    <source>
        <dbReference type="PIRSR" id="PIRSR600175-2"/>
    </source>
</evidence>
<dbReference type="GO" id="GO:0015179">
    <property type="term" value="F:L-amino acid transmembrane transporter activity"/>
    <property type="evidence" value="ECO:0007669"/>
    <property type="project" value="TreeGrafter"/>
</dbReference>
<evidence type="ECO:0000256" key="13">
    <source>
        <dbReference type="ARBA" id="ARBA00037785"/>
    </source>
</evidence>
<evidence type="ECO:0000313" key="19">
    <source>
        <dbReference type="Proteomes" id="UP000014500"/>
    </source>
</evidence>
<dbReference type="SUPFAM" id="SSF161070">
    <property type="entry name" value="SNF-like"/>
    <property type="match status" value="1"/>
</dbReference>
<feature type="transmembrane region" description="Helical" evidence="17">
    <location>
        <begin position="116"/>
        <end position="136"/>
    </location>
</feature>
<sequence length="608" mass="68745">MTILIYLLYQFQLQEYSESSEDDVRDRDNWTRPMEFLLSCIASSVGLGNVWRFPFTAYENGGGAFLIPYLIVLFLIGRPLYFMELALGQFCSYGSVKAWHCVPLLKGIGIGQALSSFYVMTYYVVLAAVCFFYLIASMQKILPWTYCDPEWADHKCFDCGANCSVRRKIINCFNASRWSNESRQSSVEQYNQNYVLKMSDGLDHMGTVDWRLALCLLLCWIVLFLSAIKGVKSSGKTAYFTALFPYVVLITLFVVGVRLDGAVDGILYFITPRWEKLLDIMVWYKACEQMFFSLTVGYGVLIVYSSYNRFDHKIYRDAVIISVLDTFTSMLAGVTIFSVIGALAYELKVPIDKVIKTETSLAFVAYPEALSRIDVVPQLWAVMFFLMMVTLALGTTIADICCVMTVLQDQLPRVSRVKLLSLLCIVAYCMGLTYVTSGGQYVLKLIDNLGAGFSSFVFAIGEAVGLMWIYGMQKFAADISFMLGFKIGTYWKVTWAVFCPIILTVILIYSLVSFEPLELAGYVYPGWAEAIGWSLAAVALGQIPIWAIVTVWKQPGNNLLEKFRNSMQSSSEWGPRDSSDKKRWENATRGYDTRRCLCYYNIAKPEPA</sequence>
<keyword evidence="14" id="KW-0479">Metal-binding</keyword>
<evidence type="ECO:0000256" key="14">
    <source>
        <dbReference type="PIRSR" id="PIRSR600175-1"/>
    </source>
</evidence>
<dbReference type="InterPro" id="IPR000175">
    <property type="entry name" value="Na/ntran_symport"/>
</dbReference>
<feature type="disulfide bond" evidence="15">
    <location>
        <begin position="147"/>
        <end position="156"/>
    </location>
</feature>
<dbReference type="PROSITE" id="PS50267">
    <property type="entry name" value="NA_NEUROTRAN_SYMP_3"/>
    <property type="match status" value="1"/>
</dbReference>
<dbReference type="InterPro" id="IPR037272">
    <property type="entry name" value="SNS_sf"/>
</dbReference>
<evidence type="ECO:0000256" key="6">
    <source>
        <dbReference type="ARBA" id="ARBA00022970"/>
    </source>
</evidence>
<dbReference type="PhylomeDB" id="T1JCL7"/>
<dbReference type="AlphaFoldDB" id="T1JCL7"/>